<reference evidence="10 11" key="1">
    <citation type="submission" date="2024-09" db="EMBL/GenBank/DDBJ databases">
        <authorList>
            <person name="Sun Q."/>
            <person name="Mori K."/>
        </authorList>
    </citation>
    <scope>NUCLEOTIDE SEQUENCE [LARGE SCALE GENOMIC DNA]</scope>
    <source>
        <strain evidence="10 11">TBRC 4938</strain>
    </source>
</reference>
<comment type="subcellular location">
    <subcellularLocation>
        <location evidence="1">Periplasm</location>
    </subcellularLocation>
</comment>
<evidence type="ECO:0000256" key="7">
    <source>
        <dbReference type="ARBA" id="ARBA00023004"/>
    </source>
</evidence>
<evidence type="ECO:0000256" key="4">
    <source>
        <dbReference type="ARBA" id="ARBA00022729"/>
    </source>
</evidence>
<evidence type="ECO:0000256" key="1">
    <source>
        <dbReference type="ARBA" id="ARBA00004418"/>
    </source>
</evidence>
<keyword evidence="11" id="KW-1185">Reference proteome</keyword>
<dbReference type="EMBL" id="JBHMAA010000029">
    <property type="protein sequence ID" value="MFB9951866.1"/>
    <property type="molecule type" value="Genomic_DNA"/>
</dbReference>
<keyword evidence="3 8" id="KW-0479">Metal-binding</keyword>
<accession>A0ABV6AMN7</accession>
<evidence type="ECO:0000313" key="11">
    <source>
        <dbReference type="Proteomes" id="UP001589692"/>
    </source>
</evidence>
<evidence type="ECO:0000256" key="5">
    <source>
        <dbReference type="ARBA" id="ARBA00022764"/>
    </source>
</evidence>
<dbReference type="PIRSF" id="PIRSF000294">
    <property type="entry name" value="Cytochrome-c_peroxidase"/>
    <property type="match status" value="1"/>
</dbReference>
<keyword evidence="2 8" id="KW-0349">Heme</keyword>
<dbReference type="PANTHER" id="PTHR30600:SF7">
    <property type="entry name" value="CYTOCHROME C PEROXIDASE-RELATED"/>
    <property type="match status" value="1"/>
</dbReference>
<dbReference type="GO" id="GO:0004601">
    <property type="term" value="F:peroxidase activity"/>
    <property type="evidence" value="ECO:0007669"/>
    <property type="project" value="UniProtKB-KW"/>
</dbReference>
<dbReference type="RefSeq" id="WP_377264686.1">
    <property type="nucleotide sequence ID" value="NZ_JBHMAA010000029.1"/>
</dbReference>
<keyword evidence="10" id="KW-0575">Peroxidase</keyword>
<evidence type="ECO:0000313" key="10">
    <source>
        <dbReference type="EMBL" id="MFB9951866.1"/>
    </source>
</evidence>
<keyword evidence="4" id="KW-0732">Signal</keyword>
<dbReference type="InterPro" id="IPR051395">
    <property type="entry name" value="Cytochrome_c_Peroxidase/MauG"/>
</dbReference>
<dbReference type="Pfam" id="PF03150">
    <property type="entry name" value="CCP_MauG"/>
    <property type="match status" value="1"/>
</dbReference>
<evidence type="ECO:0000256" key="6">
    <source>
        <dbReference type="ARBA" id="ARBA00023002"/>
    </source>
</evidence>
<keyword evidence="7 8" id="KW-0408">Iron</keyword>
<evidence type="ECO:0000256" key="2">
    <source>
        <dbReference type="ARBA" id="ARBA00022617"/>
    </source>
</evidence>
<evidence type="ECO:0000259" key="9">
    <source>
        <dbReference type="PROSITE" id="PS51007"/>
    </source>
</evidence>
<dbReference type="InterPro" id="IPR026259">
    <property type="entry name" value="MauG/Cytc_peroxidase"/>
</dbReference>
<dbReference type="Gene3D" id="1.10.760.10">
    <property type="entry name" value="Cytochrome c-like domain"/>
    <property type="match status" value="2"/>
</dbReference>
<proteinExistence type="predicted"/>
<dbReference type="InterPro" id="IPR036909">
    <property type="entry name" value="Cyt_c-like_dom_sf"/>
</dbReference>
<keyword evidence="6" id="KW-0560">Oxidoreductase</keyword>
<evidence type="ECO:0000256" key="8">
    <source>
        <dbReference type="PROSITE-ProRule" id="PRU00433"/>
    </source>
</evidence>
<evidence type="ECO:0000256" key="3">
    <source>
        <dbReference type="ARBA" id="ARBA00022723"/>
    </source>
</evidence>
<protein>
    <submittedName>
        <fullName evidence="10">Cytochrome-c peroxidase</fullName>
    </submittedName>
</protein>
<sequence length="360" mass="37788">MTSDPSGPHPAIPTASDAAARKKGIPMTAMLAALSAATFLCGAAGLTIATAQDGSPATLPDLPAPRIQEPIIPLPQSIELDGRKVLLGRRLFTDSRLSSGNGLSCASCHQPALGMADGKPVSSGLPHYEGVVNTLTVLNVGFNTKFSWSGQTLSLEEQADKVIENKRTMGGRWETVLSDLSADSGLTTAFGRIYADGLTRKNVVDAIAEYEKSLVTPNAPFDRFLRGETDAIGEDAKAGYRIFKDYGCISCHQGVNVGGNMLQVFGIFGTPTSATDGANTAGAAQGSGIADDKPVFRVPSLRNVAQTAPYFHDGSARSLREAISMMAQYQLGREISDGDVSKIESFLDSLSGDPPLPPVN</sequence>
<gene>
    <name evidence="10" type="ORF">ACFFP0_23710</name>
</gene>
<name>A0ABV6AMN7_9HYPH</name>
<dbReference type="PROSITE" id="PS51007">
    <property type="entry name" value="CYTC"/>
    <property type="match status" value="2"/>
</dbReference>
<organism evidence="10 11">
    <name type="scientific">Rhizobium puerariae</name>
    <dbReference type="NCBI Taxonomy" id="1585791"/>
    <lineage>
        <taxon>Bacteria</taxon>
        <taxon>Pseudomonadati</taxon>
        <taxon>Pseudomonadota</taxon>
        <taxon>Alphaproteobacteria</taxon>
        <taxon>Hyphomicrobiales</taxon>
        <taxon>Rhizobiaceae</taxon>
        <taxon>Rhizobium/Agrobacterium group</taxon>
        <taxon>Rhizobium</taxon>
    </lineage>
</organism>
<comment type="caution">
    <text evidence="10">The sequence shown here is derived from an EMBL/GenBank/DDBJ whole genome shotgun (WGS) entry which is preliminary data.</text>
</comment>
<feature type="domain" description="Cytochrome c" evidence="9">
    <location>
        <begin position="83"/>
        <end position="215"/>
    </location>
</feature>
<dbReference type="InterPro" id="IPR004852">
    <property type="entry name" value="Di-haem_cyt_c_peroxidsae"/>
</dbReference>
<dbReference type="InterPro" id="IPR009056">
    <property type="entry name" value="Cyt_c-like_dom"/>
</dbReference>
<dbReference type="Proteomes" id="UP001589692">
    <property type="component" value="Unassembled WGS sequence"/>
</dbReference>
<dbReference type="PANTHER" id="PTHR30600">
    <property type="entry name" value="CYTOCHROME C PEROXIDASE-RELATED"/>
    <property type="match status" value="1"/>
</dbReference>
<feature type="domain" description="Cytochrome c" evidence="9">
    <location>
        <begin position="234"/>
        <end position="351"/>
    </location>
</feature>
<keyword evidence="5" id="KW-0574">Periplasm</keyword>
<dbReference type="SUPFAM" id="SSF46626">
    <property type="entry name" value="Cytochrome c"/>
    <property type="match status" value="2"/>
</dbReference>